<dbReference type="EMBL" id="WBOF01000002">
    <property type="protein sequence ID" value="MQS15915.1"/>
    <property type="molecule type" value="Genomic_DNA"/>
</dbReference>
<gene>
    <name evidence="2" type="ORF">F7Q99_27585</name>
    <name evidence="3" type="ORF">F7Q99_31105</name>
</gene>
<dbReference type="AlphaFoldDB" id="A0A6N7KY12"/>
<dbReference type="EMBL" id="WBOF01000002">
    <property type="protein sequence ID" value="MQS16522.1"/>
    <property type="molecule type" value="Genomic_DNA"/>
</dbReference>
<keyword evidence="1" id="KW-0472">Membrane</keyword>
<evidence type="ECO:0000256" key="1">
    <source>
        <dbReference type="SAM" id="Phobius"/>
    </source>
</evidence>
<feature type="transmembrane region" description="Helical" evidence="1">
    <location>
        <begin position="58"/>
        <end position="76"/>
    </location>
</feature>
<keyword evidence="4" id="KW-1185">Reference proteome</keyword>
<dbReference type="Proteomes" id="UP000450000">
    <property type="component" value="Unassembled WGS sequence"/>
</dbReference>
<proteinExistence type="predicted"/>
<accession>A0A6N7KY12</accession>
<protein>
    <submittedName>
        <fullName evidence="3">Uncharacterized protein</fullName>
    </submittedName>
</protein>
<feature type="transmembrane region" description="Helical" evidence="1">
    <location>
        <begin position="246"/>
        <end position="265"/>
    </location>
</feature>
<keyword evidence="1" id="KW-0812">Transmembrane</keyword>
<sequence length="465" mass="49163">MNGRVLRIELKRSLAPWPGLVVLGGSLAVFCLIDGIWWQGDAGWTAQWTSMALWTRYLLGFWWPLVVGMGAVYGLRDSRSRMAELLTTTPLPAWRRAALPAGATALVLASGFGLLALVGGVQVALGATAYTSLGWLPISLVAALSLVAGAVLGMGVARAVPSVLTPPALTVFLLLTALLLRQSNEGALPSSSAPNRLALLFPVTAEPREVLLTLAGSVHFGQTLWLLGMLSTGFALLSAATRRARLLAVAPVLAGAALALLILPATPRDTYVVDKAAATLVCDGPVCVTQANRSHLPELAPRGKDALRVLHDALGDKAPNSVREDTELRALGDNRELSGDVVLVDFDDPLIAHATGAELTRLLVAQGLAPNCSPRTPWEGGGQVDIPVQSIAASWALGDHQFEPLQRPDSYAYSQRTWADADVAWQRLMALSPAEQRSRIAEVHTAALSCTGYNELSVLAGKASQ</sequence>
<evidence type="ECO:0000313" key="4">
    <source>
        <dbReference type="Proteomes" id="UP000450000"/>
    </source>
</evidence>
<name>A0A6N7KY12_9ACTN</name>
<dbReference type="RefSeq" id="WP_326847269.1">
    <property type="nucleotide sequence ID" value="NZ_WBOF01000002.1"/>
</dbReference>
<feature type="transmembrane region" description="Helical" evidence="1">
    <location>
        <begin position="220"/>
        <end position="239"/>
    </location>
</feature>
<reference evidence="3 4" key="1">
    <citation type="submission" date="2019-09" db="EMBL/GenBank/DDBJ databases">
        <title>Genome Sequences of Streptomyces kaniharaensis ATCC 21070.</title>
        <authorList>
            <person name="Zhu W."/>
            <person name="De Crecy-Lagard V."/>
            <person name="Richards N.G."/>
        </authorList>
    </citation>
    <scope>NUCLEOTIDE SEQUENCE [LARGE SCALE GENOMIC DNA]</scope>
    <source>
        <strain evidence="3 4">SF-557</strain>
    </source>
</reference>
<keyword evidence="1" id="KW-1133">Transmembrane helix</keyword>
<comment type="caution">
    <text evidence="3">The sequence shown here is derived from an EMBL/GenBank/DDBJ whole genome shotgun (WGS) entry which is preliminary data.</text>
</comment>
<feature type="transmembrane region" description="Helical" evidence="1">
    <location>
        <begin position="163"/>
        <end position="180"/>
    </location>
</feature>
<feature type="transmembrane region" description="Helical" evidence="1">
    <location>
        <begin position="133"/>
        <end position="156"/>
    </location>
</feature>
<feature type="transmembrane region" description="Helical" evidence="1">
    <location>
        <begin position="20"/>
        <end position="38"/>
    </location>
</feature>
<evidence type="ECO:0000313" key="3">
    <source>
        <dbReference type="EMBL" id="MQS16522.1"/>
    </source>
</evidence>
<feature type="transmembrane region" description="Helical" evidence="1">
    <location>
        <begin position="97"/>
        <end position="121"/>
    </location>
</feature>
<organism evidence="3 4">
    <name type="scientific">Streptomyces kaniharaensis</name>
    <dbReference type="NCBI Taxonomy" id="212423"/>
    <lineage>
        <taxon>Bacteria</taxon>
        <taxon>Bacillati</taxon>
        <taxon>Actinomycetota</taxon>
        <taxon>Actinomycetes</taxon>
        <taxon>Kitasatosporales</taxon>
        <taxon>Streptomycetaceae</taxon>
        <taxon>Streptomyces</taxon>
    </lineage>
</organism>
<evidence type="ECO:0000313" key="2">
    <source>
        <dbReference type="EMBL" id="MQS15915.1"/>
    </source>
</evidence>